<comment type="function">
    <text evidence="9 10">This protein specifically catalyzes the removal of signal peptides from prolipoproteins.</text>
</comment>
<proteinExistence type="inferred from homology"/>
<dbReference type="PROSITE" id="PS00855">
    <property type="entry name" value="SPASE_II"/>
    <property type="match status" value="1"/>
</dbReference>
<dbReference type="PANTHER" id="PTHR33695:SF1">
    <property type="entry name" value="LIPOPROTEIN SIGNAL PEPTIDASE"/>
    <property type="match status" value="1"/>
</dbReference>
<dbReference type="PANTHER" id="PTHR33695">
    <property type="entry name" value="LIPOPROTEIN SIGNAL PEPTIDASE"/>
    <property type="match status" value="1"/>
</dbReference>
<dbReference type="UniPathway" id="UPA00665"/>
<evidence type="ECO:0000256" key="5">
    <source>
        <dbReference type="ARBA" id="ARBA00022750"/>
    </source>
</evidence>
<dbReference type="PRINTS" id="PR00781">
    <property type="entry name" value="LIPOSIGPTASE"/>
</dbReference>
<dbReference type="Proteomes" id="UP000251800">
    <property type="component" value="Unassembled WGS sequence"/>
</dbReference>
<dbReference type="GO" id="GO:0005886">
    <property type="term" value="C:plasma membrane"/>
    <property type="evidence" value="ECO:0007669"/>
    <property type="project" value="UniProtKB-SubCell"/>
</dbReference>
<comment type="subcellular location">
    <subcellularLocation>
        <location evidence="9">Cell membrane</location>
        <topology evidence="9">Multi-pass membrane protein</topology>
    </subcellularLocation>
</comment>
<feature type="transmembrane region" description="Helical" evidence="9">
    <location>
        <begin position="91"/>
        <end position="108"/>
    </location>
</feature>
<evidence type="ECO:0000313" key="12">
    <source>
        <dbReference type="EMBL" id="PWN57357.1"/>
    </source>
</evidence>
<evidence type="ECO:0000256" key="3">
    <source>
        <dbReference type="ARBA" id="ARBA00022670"/>
    </source>
</evidence>
<evidence type="ECO:0000256" key="6">
    <source>
        <dbReference type="ARBA" id="ARBA00022801"/>
    </source>
</evidence>
<dbReference type="HAMAP" id="MF_00161">
    <property type="entry name" value="LspA"/>
    <property type="match status" value="1"/>
</dbReference>
<keyword evidence="6 9" id="KW-0378">Hydrolase</keyword>
<dbReference type="RefSeq" id="WP_109718861.1">
    <property type="nucleotide sequence ID" value="NZ_QEQK01000002.1"/>
</dbReference>
<evidence type="ECO:0000256" key="10">
    <source>
        <dbReference type="RuleBase" id="RU000594"/>
    </source>
</evidence>
<evidence type="ECO:0000256" key="9">
    <source>
        <dbReference type="HAMAP-Rule" id="MF_00161"/>
    </source>
</evidence>
<evidence type="ECO:0000313" key="13">
    <source>
        <dbReference type="Proteomes" id="UP000251800"/>
    </source>
</evidence>
<comment type="catalytic activity">
    <reaction evidence="9 10">
        <text>Release of signal peptides from bacterial membrane prolipoproteins. Hydrolyzes -Xaa-Yaa-Zaa-|-(S,diacylglyceryl)Cys-, in which Xaa is hydrophobic (preferably Leu), and Yaa (Ala or Ser) and Zaa (Gly or Ala) have small, neutral side chains.</text>
        <dbReference type="EC" id="3.4.23.36"/>
    </reaction>
</comment>
<feature type="transmembrane region" description="Helical" evidence="9">
    <location>
        <begin position="62"/>
        <end position="82"/>
    </location>
</feature>
<gene>
    <name evidence="9" type="primary">lspA</name>
    <name evidence="12" type="ORF">DEH80_02335</name>
</gene>
<sequence>MAFRPSNVHWLWMSAAIILLDQVTKQLVFRSLLQYERVELLPILNLTHLHNTGAAFSMFADFPPWVFILLGVGVSIWILWWLRRHPRDERLLAVALCLVLGGALGNVIDRATRGYVVDFIDFHWGGWHYPAFNVADMAITLGALLMVLDMFLSGRRTANSSNA</sequence>
<dbReference type="GO" id="GO:0006508">
    <property type="term" value="P:proteolysis"/>
    <property type="evidence" value="ECO:0007669"/>
    <property type="project" value="UniProtKB-KW"/>
</dbReference>
<evidence type="ECO:0000256" key="2">
    <source>
        <dbReference type="ARBA" id="ARBA00022475"/>
    </source>
</evidence>
<keyword evidence="2 9" id="KW-1003">Cell membrane</keyword>
<evidence type="ECO:0000256" key="7">
    <source>
        <dbReference type="ARBA" id="ARBA00022989"/>
    </source>
</evidence>
<feature type="active site" evidence="9">
    <location>
        <position position="118"/>
    </location>
</feature>
<dbReference type="Pfam" id="PF01252">
    <property type="entry name" value="Peptidase_A8"/>
    <property type="match status" value="1"/>
</dbReference>
<evidence type="ECO:0000256" key="11">
    <source>
        <dbReference type="RuleBase" id="RU004181"/>
    </source>
</evidence>
<feature type="transmembrane region" description="Helical" evidence="9">
    <location>
        <begin position="128"/>
        <end position="152"/>
    </location>
</feature>
<dbReference type="EC" id="3.4.23.36" evidence="9"/>
<feature type="active site" evidence="9">
    <location>
        <position position="136"/>
    </location>
</feature>
<comment type="pathway">
    <text evidence="9">Protein modification; lipoprotein biosynthesis (signal peptide cleavage).</text>
</comment>
<dbReference type="GO" id="GO:0004190">
    <property type="term" value="F:aspartic-type endopeptidase activity"/>
    <property type="evidence" value="ECO:0007669"/>
    <property type="project" value="UniProtKB-UniRule"/>
</dbReference>
<organism evidence="12 13">
    <name type="scientific">Abyssibacter profundi</name>
    <dbReference type="NCBI Taxonomy" id="2182787"/>
    <lineage>
        <taxon>Bacteria</taxon>
        <taxon>Pseudomonadati</taxon>
        <taxon>Pseudomonadota</taxon>
        <taxon>Gammaproteobacteria</taxon>
        <taxon>Chromatiales</taxon>
        <taxon>Oceanococcaceae</taxon>
        <taxon>Abyssibacter</taxon>
    </lineage>
</organism>
<accession>A0A363UPN4</accession>
<dbReference type="NCBIfam" id="TIGR00077">
    <property type="entry name" value="lspA"/>
    <property type="match status" value="1"/>
</dbReference>
<comment type="caution">
    <text evidence="9">Lacks conserved residue(s) required for the propagation of feature annotation.</text>
</comment>
<protein>
    <recommendedName>
        <fullName evidence="9">Lipoprotein signal peptidase</fullName>
        <ecNumber evidence="9">3.4.23.36</ecNumber>
    </recommendedName>
    <alternativeName>
        <fullName evidence="9">Prolipoprotein signal peptidase</fullName>
    </alternativeName>
    <alternativeName>
        <fullName evidence="9">Signal peptidase II</fullName>
        <shortName evidence="9">SPase II</shortName>
    </alternativeName>
</protein>
<keyword evidence="8 9" id="KW-0472">Membrane</keyword>
<keyword evidence="7 9" id="KW-1133">Transmembrane helix</keyword>
<evidence type="ECO:0000256" key="8">
    <source>
        <dbReference type="ARBA" id="ARBA00023136"/>
    </source>
</evidence>
<comment type="similarity">
    <text evidence="1 9 11">Belongs to the peptidase A8 family.</text>
</comment>
<dbReference type="OrthoDB" id="9810259at2"/>
<keyword evidence="13" id="KW-1185">Reference proteome</keyword>
<keyword evidence="4 9" id="KW-0812">Transmembrane</keyword>
<dbReference type="EMBL" id="QEQK01000002">
    <property type="protein sequence ID" value="PWN57357.1"/>
    <property type="molecule type" value="Genomic_DNA"/>
</dbReference>
<comment type="caution">
    <text evidence="12">The sequence shown here is derived from an EMBL/GenBank/DDBJ whole genome shotgun (WGS) entry which is preliminary data.</text>
</comment>
<dbReference type="AlphaFoldDB" id="A0A363UPN4"/>
<keyword evidence="5 9" id="KW-0064">Aspartyl protease</keyword>
<dbReference type="InterPro" id="IPR001872">
    <property type="entry name" value="Peptidase_A8"/>
</dbReference>
<evidence type="ECO:0000256" key="4">
    <source>
        <dbReference type="ARBA" id="ARBA00022692"/>
    </source>
</evidence>
<name>A0A363UPN4_9GAMM</name>
<reference evidence="12 13" key="1">
    <citation type="submission" date="2018-05" db="EMBL/GenBank/DDBJ databases">
        <title>Abyssibacter profundi OUC007T gen. nov., sp. nov, a marine bacterium isolated from seawater of the Mariana Trench.</title>
        <authorList>
            <person name="Zhou S."/>
        </authorList>
    </citation>
    <scope>NUCLEOTIDE SEQUENCE [LARGE SCALE GENOMIC DNA]</scope>
    <source>
        <strain evidence="12 13">OUC007</strain>
    </source>
</reference>
<evidence type="ECO:0000256" key="1">
    <source>
        <dbReference type="ARBA" id="ARBA00006139"/>
    </source>
</evidence>
<keyword evidence="3 9" id="KW-0645">Protease</keyword>